<proteinExistence type="inferred from homology"/>
<evidence type="ECO:0000256" key="2">
    <source>
        <dbReference type="ARBA" id="ARBA00008999"/>
    </source>
</evidence>
<keyword evidence="5" id="KW-0413">Isomerase</keyword>
<dbReference type="EMBL" id="KQ964918">
    <property type="protein sequence ID" value="KXN65301.1"/>
    <property type="molecule type" value="Genomic_DNA"/>
</dbReference>
<evidence type="ECO:0000256" key="4">
    <source>
        <dbReference type="ARBA" id="ARBA00022694"/>
    </source>
</evidence>
<dbReference type="GO" id="GO:0006400">
    <property type="term" value="P:tRNA modification"/>
    <property type="evidence" value="ECO:0007669"/>
    <property type="project" value="TreeGrafter"/>
</dbReference>
<dbReference type="NCBIfam" id="TIGR00431">
    <property type="entry name" value="TruB"/>
    <property type="match status" value="1"/>
</dbReference>
<name>A0A137NRD1_CONC2</name>
<dbReference type="Pfam" id="PF01509">
    <property type="entry name" value="TruB_N"/>
    <property type="match status" value="1"/>
</dbReference>
<dbReference type="InterPro" id="IPR002501">
    <property type="entry name" value="PsdUridine_synth_N"/>
</dbReference>
<organism evidence="8 9">
    <name type="scientific">Conidiobolus coronatus (strain ATCC 28846 / CBS 209.66 / NRRL 28638)</name>
    <name type="common">Delacroixia coronata</name>
    <dbReference type="NCBI Taxonomy" id="796925"/>
    <lineage>
        <taxon>Eukaryota</taxon>
        <taxon>Fungi</taxon>
        <taxon>Fungi incertae sedis</taxon>
        <taxon>Zoopagomycota</taxon>
        <taxon>Entomophthoromycotina</taxon>
        <taxon>Entomophthoromycetes</taxon>
        <taxon>Entomophthorales</taxon>
        <taxon>Ancylistaceae</taxon>
        <taxon>Conidiobolus</taxon>
    </lineage>
</organism>
<feature type="domain" description="Pseudouridine synthase II N-terminal" evidence="6">
    <location>
        <begin position="61"/>
        <end position="213"/>
    </location>
</feature>
<dbReference type="PANTHER" id="PTHR13767:SF2">
    <property type="entry name" value="PSEUDOURIDYLATE SYNTHASE TRUB1"/>
    <property type="match status" value="1"/>
</dbReference>
<accession>A0A137NRD1</accession>
<dbReference type="GO" id="GO:0005634">
    <property type="term" value="C:nucleus"/>
    <property type="evidence" value="ECO:0007669"/>
    <property type="project" value="TreeGrafter"/>
</dbReference>
<evidence type="ECO:0000259" key="6">
    <source>
        <dbReference type="Pfam" id="PF01509"/>
    </source>
</evidence>
<dbReference type="OrthoDB" id="9995526at2759"/>
<dbReference type="SUPFAM" id="SSF55120">
    <property type="entry name" value="Pseudouridine synthase"/>
    <property type="match status" value="1"/>
</dbReference>
<reference evidence="8 9" key="1">
    <citation type="journal article" date="2015" name="Genome Biol. Evol.">
        <title>Phylogenomic analyses indicate that early fungi evolved digesting cell walls of algal ancestors of land plants.</title>
        <authorList>
            <person name="Chang Y."/>
            <person name="Wang S."/>
            <person name="Sekimoto S."/>
            <person name="Aerts A.L."/>
            <person name="Choi C."/>
            <person name="Clum A."/>
            <person name="LaButti K.M."/>
            <person name="Lindquist E.A."/>
            <person name="Yee Ngan C."/>
            <person name="Ohm R.A."/>
            <person name="Salamov A.A."/>
            <person name="Grigoriev I.V."/>
            <person name="Spatafora J.W."/>
            <person name="Berbee M.L."/>
        </authorList>
    </citation>
    <scope>NUCLEOTIDE SEQUENCE [LARGE SCALE GENOMIC DNA]</scope>
    <source>
        <strain evidence="8 9">NRRL 28638</strain>
    </source>
</reference>
<feature type="domain" description="tRNA pseudouridylate synthase B C-terminal" evidence="7">
    <location>
        <begin position="214"/>
        <end position="265"/>
    </location>
</feature>
<keyword evidence="4" id="KW-0819">tRNA processing</keyword>
<protein>
    <recommendedName>
        <fullName evidence="3">tRNA pseudouridine(55) synthase</fullName>
        <ecNumber evidence="3">5.4.99.25</ecNumber>
    </recommendedName>
</protein>
<dbReference type="OMA" id="VDKPSGF"/>
<comment type="similarity">
    <text evidence="2">Belongs to the pseudouridine synthase TruB family.</text>
</comment>
<dbReference type="GO" id="GO:0160148">
    <property type="term" value="F:tRNA pseudouridine(55) synthase activity"/>
    <property type="evidence" value="ECO:0007669"/>
    <property type="project" value="UniProtKB-EC"/>
</dbReference>
<dbReference type="GO" id="GO:1990481">
    <property type="term" value="P:mRNA pseudouridine synthesis"/>
    <property type="evidence" value="ECO:0007669"/>
    <property type="project" value="TreeGrafter"/>
</dbReference>
<sequence>MGGSNVLNGLVCFYKPRGIGSTNVVRYLQSILNCHYYNFDLDAVNVPTSFKRTSTKVGTLARKVGHGGTLDPLAEGCLVLGVGDGTKILNKFLNCTKKYYATGKLGIETDSYDTDGKILKELDYSHVDQVKFDTALNKFRGEILQVPPKFSAKQIGGKRLYEIARKQPELHIDIPAAQVNIHELTSEPLEFDQDGNLLPTFKLNMEVSKGTYVRSVIHDLGQELGCGAAMTNLIRTKQGPFTLDDCIKLEDAKNMELLREKLDQSKEYIKKMQ</sequence>
<evidence type="ECO:0000256" key="1">
    <source>
        <dbReference type="ARBA" id="ARBA00001166"/>
    </source>
</evidence>
<dbReference type="EC" id="5.4.99.25" evidence="3"/>
<dbReference type="Pfam" id="PF16198">
    <property type="entry name" value="TruB_C_2"/>
    <property type="match status" value="1"/>
</dbReference>
<evidence type="ECO:0000256" key="5">
    <source>
        <dbReference type="ARBA" id="ARBA00023235"/>
    </source>
</evidence>
<dbReference type="InterPro" id="IPR020103">
    <property type="entry name" value="PsdUridine_synth_cat_dom_sf"/>
</dbReference>
<dbReference type="AlphaFoldDB" id="A0A137NRD1"/>
<dbReference type="PANTHER" id="PTHR13767">
    <property type="entry name" value="TRNA-PSEUDOURIDINE SYNTHASE"/>
    <property type="match status" value="1"/>
</dbReference>
<keyword evidence="9" id="KW-1185">Reference proteome</keyword>
<dbReference type="Proteomes" id="UP000070444">
    <property type="component" value="Unassembled WGS sequence"/>
</dbReference>
<dbReference type="InterPro" id="IPR014780">
    <property type="entry name" value="tRNA_psdUridine_synth_TruB"/>
</dbReference>
<gene>
    <name evidence="8" type="ORF">CONCODRAFT_62224</name>
</gene>
<dbReference type="STRING" id="796925.A0A137NRD1"/>
<comment type="catalytic activity">
    <reaction evidence="1">
        <text>a uridine in mRNA = a pseudouridine in mRNA</text>
        <dbReference type="Rhea" id="RHEA:56644"/>
        <dbReference type="Rhea" id="RHEA-COMP:14658"/>
        <dbReference type="Rhea" id="RHEA-COMP:14659"/>
        <dbReference type="ChEBI" id="CHEBI:65314"/>
        <dbReference type="ChEBI" id="CHEBI:65315"/>
    </reaction>
</comment>
<evidence type="ECO:0000256" key="3">
    <source>
        <dbReference type="ARBA" id="ARBA00012787"/>
    </source>
</evidence>
<dbReference type="GO" id="GO:0003723">
    <property type="term" value="F:RNA binding"/>
    <property type="evidence" value="ECO:0007669"/>
    <property type="project" value="InterPro"/>
</dbReference>
<dbReference type="InterPro" id="IPR032819">
    <property type="entry name" value="TruB_C"/>
</dbReference>
<evidence type="ECO:0000313" key="8">
    <source>
        <dbReference type="EMBL" id="KXN65301.1"/>
    </source>
</evidence>
<evidence type="ECO:0000313" key="9">
    <source>
        <dbReference type="Proteomes" id="UP000070444"/>
    </source>
</evidence>
<dbReference type="HAMAP" id="MF_01080">
    <property type="entry name" value="TruB_bact"/>
    <property type="match status" value="1"/>
</dbReference>
<evidence type="ECO:0000259" key="7">
    <source>
        <dbReference type="Pfam" id="PF16198"/>
    </source>
</evidence>
<dbReference type="Gene3D" id="3.30.2350.10">
    <property type="entry name" value="Pseudouridine synthase"/>
    <property type="match status" value="1"/>
</dbReference>